<accession>A0A0E9V5F9</accession>
<dbReference type="AlphaFoldDB" id="A0A0E9V5F9"/>
<organism evidence="1">
    <name type="scientific">Anguilla anguilla</name>
    <name type="common">European freshwater eel</name>
    <name type="synonym">Muraena anguilla</name>
    <dbReference type="NCBI Taxonomy" id="7936"/>
    <lineage>
        <taxon>Eukaryota</taxon>
        <taxon>Metazoa</taxon>
        <taxon>Chordata</taxon>
        <taxon>Craniata</taxon>
        <taxon>Vertebrata</taxon>
        <taxon>Euteleostomi</taxon>
        <taxon>Actinopterygii</taxon>
        <taxon>Neopterygii</taxon>
        <taxon>Teleostei</taxon>
        <taxon>Anguilliformes</taxon>
        <taxon>Anguillidae</taxon>
        <taxon>Anguilla</taxon>
    </lineage>
</organism>
<reference evidence="1" key="1">
    <citation type="submission" date="2014-11" db="EMBL/GenBank/DDBJ databases">
        <authorList>
            <person name="Amaro Gonzalez C."/>
        </authorList>
    </citation>
    <scope>NUCLEOTIDE SEQUENCE</scope>
</reference>
<evidence type="ECO:0000313" key="1">
    <source>
        <dbReference type="EMBL" id="JAH73226.1"/>
    </source>
</evidence>
<reference evidence="1" key="2">
    <citation type="journal article" date="2015" name="Fish Shellfish Immunol.">
        <title>Early steps in the European eel (Anguilla anguilla)-Vibrio vulnificus interaction in the gills: Role of the RtxA13 toxin.</title>
        <authorList>
            <person name="Callol A."/>
            <person name="Pajuelo D."/>
            <person name="Ebbesson L."/>
            <person name="Teles M."/>
            <person name="MacKenzie S."/>
            <person name="Amaro C."/>
        </authorList>
    </citation>
    <scope>NUCLEOTIDE SEQUENCE</scope>
</reference>
<protein>
    <submittedName>
        <fullName evidence="1">Uncharacterized protein</fullName>
    </submittedName>
</protein>
<proteinExistence type="predicted"/>
<sequence>MDVLIFRMAPCEYSQTAVIYQKHPFRTREFQ</sequence>
<name>A0A0E9V5F9_ANGAN</name>
<dbReference type="EMBL" id="GBXM01035351">
    <property type="protein sequence ID" value="JAH73226.1"/>
    <property type="molecule type" value="Transcribed_RNA"/>
</dbReference>